<feature type="transmembrane region" description="Helical" evidence="1">
    <location>
        <begin position="468"/>
        <end position="489"/>
    </location>
</feature>
<dbReference type="AlphaFoldDB" id="A0A8H6NJ46"/>
<keyword evidence="1" id="KW-0472">Membrane</keyword>
<accession>A0A8H6NJ46</accession>
<organism evidence="2 3">
    <name type="scientific">Colletotrichum plurivorum</name>
    <dbReference type="NCBI Taxonomy" id="2175906"/>
    <lineage>
        <taxon>Eukaryota</taxon>
        <taxon>Fungi</taxon>
        <taxon>Dikarya</taxon>
        <taxon>Ascomycota</taxon>
        <taxon>Pezizomycotina</taxon>
        <taxon>Sordariomycetes</taxon>
        <taxon>Hypocreomycetidae</taxon>
        <taxon>Glomerellales</taxon>
        <taxon>Glomerellaceae</taxon>
        <taxon>Colletotrichum</taxon>
        <taxon>Colletotrichum orchidearum species complex</taxon>
    </lineage>
</organism>
<sequence>MASNTSNLSFPNWTPPAIKTIDFGSNCTTVKSFLETWFDVSVYEDVGNMTGNDQNVTFWVPQTLQSQVTEEYFRQALPSNLREVATYGEILEWEMSLRNTYARGVQEWVDLAAYLNDTDSLLLDTQYFEHIIDRPSRRCQEEVCELSFEWEELGDVNGPGIFINYILLLIISGFYSAIAFFEAIRQLYRDRKEGRKGGYGPPGQPHPPGPPRSSFWVRLYRSTKQSFNGFADAAAVFSLALPFAIMIPHILADAIMINSKDFILQLWVSLFSTCVSVWLYRIGACIRRVERAKRRQIRSKKQTLMTAIVLSLSMPGFVILVVFLHIFRNKMPFKFDAFWDDVCDNGEILTRRYVMIAAGILVGYCLIRTFVVEAVMSCLASRGKKQILLHNGPINAQERKRRFQTLRNYYQTIRYKDERYRNWMNFLGLFDIVFLGVLSTGILVYFHLFRQELSKRTGVDLFADNWSLGQVLAASTMIPVVLGFGHSLITDQQ</sequence>
<feature type="transmembrane region" description="Helical" evidence="1">
    <location>
        <begin position="230"/>
        <end position="250"/>
    </location>
</feature>
<proteinExistence type="predicted"/>
<evidence type="ECO:0000313" key="3">
    <source>
        <dbReference type="Proteomes" id="UP000654918"/>
    </source>
</evidence>
<feature type="transmembrane region" description="Helical" evidence="1">
    <location>
        <begin position="162"/>
        <end position="184"/>
    </location>
</feature>
<evidence type="ECO:0000256" key="1">
    <source>
        <dbReference type="SAM" id="Phobius"/>
    </source>
</evidence>
<comment type="caution">
    <text evidence="2">The sequence shown here is derived from an EMBL/GenBank/DDBJ whole genome shotgun (WGS) entry which is preliminary data.</text>
</comment>
<keyword evidence="1" id="KW-0812">Transmembrane</keyword>
<dbReference type="Proteomes" id="UP000654918">
    <property type="component" value="Unassembled WGS sequence"/>
</dbReference>
<protein>
    <submittedName>
        <fullName evidence="2">Uncharacterized protein</fullName>
    </submittedName>
</protein>
<feature type="transmembrane region" description="Helical" evidence="1">
    <location>
        <begin position="262"/>
        <end position="283"/>
    </location>
</feature>
<dbReference type="EMBL" id="WIGO01000041">
    <property type="protein sequence ID" value="KAF6835279.1"/>
    <property type="molecule type" value="Genomic_DNA"/>
</dbReference>
<name>A0A8H6NJ46_9PEZI</name>
<feature type="transmembrane region" description="Helical" evidence="1">
    <location>
        <begin position="423"/>
        <end position="448"/>
    </location>
</feature>
<reference evidence="2" key="1">
    <citation type="journal article" date="2020" name="Phytopathology">
        <title>Genome Sequence Resources of Colletotrichum truncatum, C. plurivorum, C. musicola, and C. sojae: Four Species Pathogenic to Soybean (Glycine max).</title>
        <authorList>
            <person name="Rogerio F."/>
            <person name="Boufleur T.R."/>
            <person name="Ciampi-Guillardi M."/>
            <person name="Sukno S.A."/>
            <person name="Thon M.R."/>
            <person name="Massola Junior N.S."/>
            <person name="Baroncelli R."/>
        </authorList>
    </citation>
    <scope>NUCLEOTIDE SEQUENCE</scope>
    <source>
        <strain evidence="2">LFN00145</strain>
    </source>
</reference>
<evidence type="ECO:0000313" key="2">
    <source>
        <dbReference type="EMBL" id="KAF6835279.1"/>
    </source>
</evidence>
<keyword evidence="3" id="KW-1185">Reference proteome</keyword>
<keyword evidence="1" id="KW-1133">Transmembrane helix</keyword>
<gene>
    <name evidence="2" type="ORF">CPLU01_04359</name>
</gene>
<feature type="transmembrane region" description="Helical" evidence="1">
    <location>
        <begin position="353"/>
        <end position="376"/>
    </location>
</feature>
<feature type="transmembrane region" description="Helical" evidence="1">
    <location>
        <begin position="304"/>
        <end position="327"/>
    </location>
</feature>